<comment type="function">
    <text evidence="6">Also exhibits azoreductase activity. Catalyzes the reductive cleavage of the azo bond in aromatic azo compounds to the corresponding amines.</text>
</comment>
<feature type="binding site" evidence="6">
    <location>
        <position position="10"/>
    </location>
    <ligand>
        <name>FMN</name>
        <dbReference type="ChEBI" id="CHEBI:58210"/>
    </ligand>
</feature>
<evidence type="ECO:0000259" key="7">
    <source>
        <dbReference type="Pfam" id="PF02525"/>
    </source>
</evidence>
<dbReference type="PANTHER" id="PTHR43741">
    <property type="entry name" value="FMN-DEPENDENT NADH-AZOREDUCTASE 1"/>
    <property type="match status" value="1"/>
</dbReference>
<evidence type="ECO:0000256" key="3">
    <source>
        <dbReference type="ARBA" id="ARBA00023002"/>
    </source>
</evidence>
<dbReference type="SUPFAM" id="SSF52218">
    <property type="entry name" value="Flavoproteins"/>
    <property type="match status" value="1"/>
</dbReference>
<comment type="catalytic activity">
    <reaction evidence="6">
        <text>2 a quinone + NADH + H(+) = 2 a 1,4-benzosemiquinone + NAD(+)</text>
        <dbReference type="Rhea" id="RHEA:65952"/>
        <dbReference type="ChEBI" id="CHEBI:15378"/>
        <dbReference type="ChEBI" id="CHEBI:57540"/>
        <dbReference type="ChEBI" id="CHEBI:57945"/>
        <dbReference type="ChEBI" id="CHEBI:132124"/>
        <dbReference type="ChEBI" id="CHEBI:134225"/>
    </reaction>
</comment>
<dbReference type="InterPro" id="IPR003680">
    <property type="entry name" value="Flavodoxin_fold"/>
</dbReference>
<gene>
    <name evidence="6" type="primary">azoR</name>
    <name evidence="8" type="ORF">IED13_19160</name>
</gene>
<name>A0A927HZP8_9HYPH</name>
<proteinExistence type="inferred from homology"/>
<evidence type="ECO:0000256" key="5">
    <source>
        <dbReference type="ARBA" id="ARBA00048542"/>
    </source>
</evidence>
<evidence type="ECO:0000313" key="9">
    <source>
        <dbReference type="Proteomes" id="UP000619295"/>
    </source>
</evidence>
<keyword evidence="1 6" id="KW-0285">Flavoprotein</keyword>
<comment type="subunit">
    <text evidence="6">Homodimer.</text>
</comment>
<accession>A0A927HZP8</accession>
<evidence type="ECO:0000256" key="6">
    <source>
        <dbReference type="HAMAP-Rule" id="MF_01216"/>
    </source>
</evidence>
<evidence type="ECO:0000313" key="8">
    <source>
        <dbReference type="EMBL" id="MBD3847825.1"/>
    </source>
</evidence>
<comment type="similarity">
    <text evidence="6">Belongs to the azoreductase type 1 family.</text>
</comment>
<keyword evidence="3 6" id="KW-0560">Oxidoreductase</keyword>
<organism evidence="8 9">
    <name type="scientific">Bosea spartocytisi</name>
    <dbReference type="NCBI Taxonomy" id="2773451"/>
    <lineage>
        <taxon>Bacteria</taxon>
        <taxon>Pseudomonadati</taxon>
        <taxon>Pseudomonadota</taxon>
        <taxon>Alphaproteobacteria</taxon>
        <taxon>Hyphomicrobiales</taxon>
        <taxon>Boseaceae</taxon>
        <taxon>Bosea</taxon>
    </lineage>
</organism>
<dbReference type="HAMAP" id="MF_01216">
    <property type="entry name" value="Azoreductase_type1"/>
    <property type="match status" value="1"/>
</dbReference>
<dbReference type="InterPro" id="IPR023048">
    <property type="entry name" value="NADH:quinone_OxRdtase_FMN_depd"/>
</dbReference>
<comment type="caution">
    <text evidence="8">The sequence shown here is derived from an EMBL/GenBank/DDBJ whole genome shotgun (WGS) entry which is preliminary data.</text>
</comment>
<dbReference type="EC" id="1.6.5.-" evidence="6"/>
<comment type="caution">
    <text evidence="6">Lacks conserved residue(s) required for the propagation of feature annotation.</text>
</comment>
<dbReference type="EMBL" id="JACXWY010000013">
    <property type="protein sequence ID" value="MBD3847825.1"/>
    <property type="molecule type" value="Genomic_DNA"/>
</dbReference>
<evidence type="ECO:0000256" key="1">
    <source>
        <dbReference type="ARBA" id="ARBA00022630"/>
    </source>
</evidence>
<dbReference type="PANTHER" id="PTHR43741:SF2">
    <property type="entry name" value="FMN-DEPENDENT NADH:QUINONE OXIDOREDUCTASE"/>
    <property type="match status" value="1"/>
</dbReference>
<dbReference type="GO" id="GO:0010181">
    <property type="term" value="F:FMN binding"/>
    <property type="evidence" value="ECO:0007669"/>
    <property type="project" value="UniProtKB-UniRule"/>
</dbReference>
<protein>
    <recommendedName>
        <fullName evidence="6">FMN dependent NADH:quinone oxidoreductase</fullName>
        <ecNumber evidence="6">1.6.5.-</ecNumber>
    </recommendedName>
    <alternativeName>
        <fullName evidence="6">Azo-dye reductase</fullName>
    </alternativeName>
    <alternativeName>
        <fullName evidence="6">FMN-dependent NADH-azo compound oxidoreductase</fullName>
    </alternativeName>
    <alternativeName>
        <fullName evidence="6">FMN-dependent NADH-azoreductase</fullName>
        <ecNumber evidence="6">1.7.1.17</ecNumber>
    </alternativeName>
</protein>
<keyword evidence="4 6" id="KW-0520">NAD</keyword>
<dbReference type="GO" id="GO:0016652">
    <property type="term" value="F:oxidoreductase activity, acting on NAD(P)H as acceptor"/>
    <property type="evidence" value="ECO:0007669"/>
    <property type="project" value="UniProtKB-UniRule"/>
</dbReference>
<dbReference type="GO" id="GO:0009055">
    <property type="term" value="F:electron transfer activity"/>
    <property type="evidence" value="ECO:0007669"/>
    <property type="project" value="UniProtKB-UniRule"/>
</dbReference>
<dbReference type="GO" id="GO:0016655">
    <property type="term" value="F:oxidoreductase activity, acting on NAD(P)H, quinone or similar compound as acceptor"/>
    <property type="evidence" value="ECO:0007669"/>
    <property type="project" value="InterPro"/>
</dbReference>
<dbReference type="Pfam" id="PF02525">
    <property type="entry name" value="Flavodoxin_2"/>
    <property type="match status" value="1"/>
</dbReference>
<dbReference type="Proteomes" id="UP000619295">
    <property type="component" value="Unassembled WGS sequence"/>
</dbReference>
<dbReference type="Gene3D" id="3.40.50.360">
    <property type="match status" value="1"/>
</dbReference>
<keyword evidence="9" id="KW-1185">Reference proteome</keyword>
<comment type="catalytic activity">
    <reaction evidence="5">
        <text>N,N-dimethyl-1,4-phenylenediamine + anthranilate + 2 NAD(+) = 2-(4-dimethylaminophenyl)diazenylbenzoate + 2 NADH + 2 H(+)</text>
        <dbReference type="Rhea" id="RHEA:55872"/>
        <dbReference type="ChEBI" id="CHEBI:15378"/>
        <dbReference type="ChEBI" id="CHEBI:15783"/>
        <dbReference type="ChEBI" id="CHEBI:16567"/>
        <dbReference type="ChEBI" id="CHEBI:57540"/>
        <dbReference type="ChEBI" id="CHEBI:57945"/>
        <dbReference type="ChEBI" id="CHEBI:71579"/>
        <dbReference type="EC" id="1.7.1.17"/>
    </reaction>
    <physiologicalReaction direction="right-to-left" evidence="5">
        <dbReference type="Rhea" id="RHEA:55874"/>
    </physiologicalReaction>
</comment>
<dbReference type="InterPro" id="IPR050104">
    <property type="entry name" value="FMN-dep_NADH:Q_OxRdtase_AzoR1"/>
</dbReference>
<evidence type="ECO:0000256" key="4">
    <source>
        <dbReference type="ARBA" id="ARBA00023027"/>
    </source>
</evidence>
<comment type="function">
    <text evidence="6">Quinone reductase that provides resistance to thiol-specific stress caused by electrophilic quinones.</text>
</comment>
<feature type="binding site" evidence="6">
    <location>
        <begin position="16"/>
        <end position="18"/>
    </location>
    <ligand>
        <name>FMN</name>
        <dbReference type="ChEBI" id="CHEBI:58210"/>
    </ligand>
</feature>
<comment type="cofactor">
    <cofactor evidence="6">
        <name>FMN</name>
        <dbReference type="ChEBI" id="CHEBI:58210"/>
    </cofactor>
    <text evidence="6">Binds 1 FMN per subunit.</text>
</comment>
<evidence type="ECO:0000256" key="2">
    <source>
        <dbReference type="ARBA" id="ARBA00022643"/>
    </source>
</evidence>
<dbReference type="AlphaFoldDB" id="A0A927HZP8"/>
<reference evidence="8" key="1">
    <citation type="submission" date="2020-09" db="EMBL/GenBank/DDBJ databases">
        <title>Bosea spartocytisi sp. nov. a root nodule endophyte of Spartocytisus supranubius in the high mountain ecosystem fo the Teide National Park (Canary Islands, Spain).</title>
        <authorList>
            <person name="Pulido-Suarez L."/>
            <person name="Peix A."/>
            <person name="Igual J.M."/>
            <person name="Socas-Perez N."/>
            <person name="Velazquez E."/>
            <person name="Flores-Felix J.D."/>
            <person name="Leon-Barrios M."/>
        </authorList>
    </citation>
    <scope>NUCLEOTIDE SEQUENCE</scope>
    <source>
        <strain evidence="8">SSUT16</strain>
    </source>
</reference>
<dbReference type="InterPro" id="IPR029039">
    <property type="entry name" value="Flavoprotein-like_sf"/>
</dbReference>
<dbReference type="RefSeq" id="WP_191125127.1">
    <property type="nucleotide sequence ID" value="NZ_JACXWY010000013.1"/>
</dbReference>
<dbReference type="EC" id="1.7.1.17" evidence="6"/>
<feature type="domain" description="Flavodoxin-like fold" evidence="7">
    <location>
        <begin position="3"/>
        <end position="191"/>
    </location>
</feature>
<sequence length="220" mass="23588">MPNLLVVETSARGEASISRQLTKRLVANWLEVHPDGAIVRRDLAVDALPHVTMPWLSAYFTPPHAHTSDMAEQLRLSDALVAELLAADELVVATPVYNYNIPASLKAWIDHIVRKGVTLGFDGKGLLIGKKATVVLASGGIYGEASPIDHLNFAPRYLTAILNVLGIADVRIIHGEGAKAVDMGEATMDRFIDAVVPKLDRAAAAEAVIDRSQLSAVQTA</sequence>
<keyword evidence="2 6" id="KW-0288">FMN</keyword>